<evidence type="ECO:0000256" key="9">
    <source>
        <dbReference type="NCBIfam" id="TIGR03303"/>
    </source>
</evidence>
<evidence type="ECO:0000256" key="4">
    <source>
        <dbReference type="ARBA" id="ARBA00022729"/>
    </source>
</evidence>
<evidence type="ECO:0000313" key="12">
    <source>
        <dbReference type="Proteomes" id="UP000244884"/>
    </source>
</evidence>
<dbReference type="InterPro" id="IPR000184">
    <property type="entry name" value="Bac_surfAg_D15"/>
</dbReference>
<gene>
    <name evidence="8 11" type="primary">bamA</name>
    <name evidence="11" type="ORF">DD681_01840</name>
</gene>
<dbReference type="InterPro" id="IPR010827">
    <property type="entry name" value="BamA/TamA_POTRA"/>
</dbReference>
<evidence type="ECO:0000256" key="2">
    <source>
        <dbReference type="ARBA" id="ARBA00022452"/>
    </source>
</evidence>
<dbReference type="Pfam" id="PF07244">
    <property type="entry name" value="POTRA"/>
    <property type="match status" value="5"/>
</dbReference>
<feature type="domain" description="POTRA" evidence="10">
    <location>
        <begin position="24"/>
        <end position="91"/>
    </location>
</feature>
<dbReference type="EMBL" id="CP029161">
    <property type="protein sequence ID" value="AWH90542.1"/>
    <property type="molecule type" value="Genomic_DNA"/>
</dbReference>
<feature type="signal peptide" evidence="8">
    <location>
        <begin position="1"/>
        <end position="20"/>
    </location>
</feature>
<evidence type="ECO:0000259" key="10">
    <source>
        <dbReference type="PROSITE" id="PS51779"/>
    </source>
</evidence>
<evidence type="ECO:0000256" key="6">
    <source>
        <dbReference type="ARBA" id="ARBA00023136"/>
    </source>
</evidence>
<organism evidence="11 12">
    <name type="scientific">Buchnera aphidicola</name>
    <name type="common">Melanaphis sacchari</name>
    <dbReference type="NCBI Taxonomy" id="2173854"/>
    <lineage>
        <taxon>Bacteria</taxon>
        <taxon>Pseudomonadati</taxon>
        <taxon>Pseudomonadota</taxon>
        <taxon>Gammaproteobacteria</taxon>
        <taxon>Enterobacterales</taxon>
        <taxon>Erwiniaceae</taxon>
        <taxon>Buchnera</taxon>
    </lineage>
</organism>
<keyword evidence="4 8" id="KW-0732">Signal</keyword>
<dbReference type="InterPro" id="IPR039910">
    <property type="entry name" value="D15-like"/>
</dbReference>
<name>A0A2U8DGY8_9GAMM</name>
<dbReference type="PROSITE" id="PS51779">
    <property type="entry name" value="POTRA"/>
    <property type="match status" value="5"/>
</dbReference>
<dbReference type="AlphaFoldDB" id="A0A2U8DGY8"/>
<evidence type="ECO:0000256" key="5">
    <source>
        <dbReference type="ARBA" id="ARBA00022737"/>
    </source>
</evidence>
<dbReference type="PANTHER" id="PTHR12815:SF23">
    <property type="entry name" value="OUTER MEMBRANE PROTEIN ASSEMBLY FACTOR BAMA"/>
    <property type="match status" value="1"/>
</dbReference>
<feature type="domain" description="POTRA" evidence="10">
    <location>
        <begin position="345"/>
        <end position="419"/>
    </location>
</feature>
<proteinExistence type="inferred from homology"/>
<dbReference type="Proteomes" id="UP000244884">
    <property type="component" value="Chromosome"/>
</dbReference>
<keyword evidence="6 8" id="KW-0472">Membrane</keyword>
<keyword evidence="5 8" id="KW-0677">Repeat</keyword>
<evidence type="ECO:0000256" key="7">
    <source>
        <dbReference type="ARBA" id="ARBA00023237"/>
    </source>
</evidence>
<reference evidence="11 12" key="1">
    <citation type="submission" date="2018-04" db="EMBL/GenBank/DDBJ databases">
        <title>Genome sequence of Buchnera aphidicola from Melaphis sacchari.</title>
        <authorList>
            <person name="Geib S.M."/>
            <person name="Palmer N.A."/>
            <person name="Sattler S.E."/>
            <person name="Sarath G."/>
        </authorList>
    </citation>
    <scope>NUCLEOTIDE SEQUENCE [LARGE SCALE GENOMIC DNA]</scope>
    <source>
        <strain evidence="11 12">LSU</strain>
    </source>
</reference>
<sequence length="804" mass="94241" precursor="true">MLIKKCFIIFLMLFSISAFAKNKWIVENIQLEGLKNISRDEILKNISFKIGCQISKDDITDNIKLLFKMGRFEDIRIFYSNKTIIFKIKEKPIISKVTIIGNNIIKDDVFKKYLSQLGIKSGLSFSYFKKNIFIKNIKNFYRLLGRYKTHIKIFTTFLPNNTVHLKILVHENDLSFINKIKITGNKKFSREKLISLFKFTQKSSFWNMLEKHVYYENQFEQDLNNLNNFYLNHGYYFCDISKKILNFSKNKVNILINIFEGDKYKISDIFINGNLFQYYKDIKDIVDIHYNDVYNKEKILAIKENIQKFLLEKGYINGYINVHPEIDFDRKEIALNFDINLKKRFFVNKIYFKGNNITKDFVLRRELRQIEGTWFNSKLVELSKEALENIKYLSDITVEKNILLDKDNAVDLIYRVKEKPAGSINFGIGHGKDSGLSLNASISQDNLWGSGDSLKASIIKNSNQKYAEISLVHPYFMDNNINLNARVFFNDFKYNLNMISTLFKSNFGFENNLGFLLNNFNRVAIGFGYTHNSLINKNIEKKFKKEEIINLNINNLSADNFLKNSTVDDFTINYSWMYNTLKYFNFPISGNQTYISGKNTIPGSDNNFYKILFDTEQYIPLNKEKSIIFFSHFHAGIGNGFREEKLPFYENFHTDSLNNIRGFKTNTLGPKKNYSNIDLQRCIEQKNSNLCESTESIGGNSMFISNIELIVPIPFINKEYSKFFRSSFFLDSGNVWDINWSKIKNFNFLQFSNLNILKNIYGSIGVSLQWFSPIGPLVFSYSHPIYKDSSNQFEKFQFNIGRSW</sequence>
<dbReference type="HAMAP" id="MF_01430">
    <property type="entry name" value="OM_assembly_BamA"/>
    <property type="match status" value="1"/>
</dbReference>
<accession>A0A2U8DGY8</accession>
<keyword evidence="3 8" id="KW-0812">Transmembrane</keyword>
<dbReference type="GO" id="GO:0043165">
    <property type="term" value="P:Gram-negative-bacterium-type cell outer membrane assembly"/>
    <property type="evidence" value="ECO:0007669"/>
    <property type="project" value="UniProtKB-UniRule"/>
</dbReference>
<keyword evidence="2 8" id="KW-1134">Transmembrane beta strand</keyword>
<dbReference type="Gene3D" id="3.10.20.310">
    <property type="entry name" value="membrane protein fhac"/>
    <property type="match status" value="5"/>
</dbReference>
<comment type="subunit">
    <text evidence="8">Part of the Bam complex, which is composed of the outer membrane protein BamA, and four lipoproteins BamB, BamC, BamD and BamE.</text>
</comment>
<dbReference type="Gene3D" id="2.40.160.50">
    <property type="entry name" value="membrane protein fhac: a member of the omp85/tpsb transporter family"/>
    <property type="match status" value="1"/>
</dbReference>
<comment type="similarity">
    <text evidence="8">Belongs to the BamA family.</text>
</comment>
<dbReference type="GO" id="GO:0051205">
    <property type="term" value="P:protein insertion into membrane"/>
    <property type="evidence" value="ECO:0007669"/>
    <property type="project" value="UniProtKB-UniRule"/>
</dbReference>
<feature type="domain" description="POTRA" evidence="10">
    <location>
        <begin position="264"/>
        <end position="340"/>
    </location>
</feature>
<dbReference type="PIRSF" id="PIRSF006076">
    <property type="entry name" value="OM_assembly_OMP85"/>
    <property type="match status" value="1"/>
</dbReference>
<dbReference type="OrthoDB" id="9803054at2"/>
<dbReference type="NCBIfam" id="TIGR03303">
    <property type="entry name" value="OM_YaeT"/>
    <property type="match status" value="1"/>
</dbReference>
<dbReference type="InterPro" id="IPR023707">
    <property type="entry name" value="OM_assembly_BamA"/>
</dbReference>
<dbReference type="GO" id="GO:1990063">
    <property type="term" value="C:Bam protein complex"/>
    <property type="evidence" value="ECO:0007669"/>
    <property type="project" value="TreeGrafter"/>
</dbReference>
<evidence type="ECO:0000256" key="3">
    <source>
        <dbReference type="ARBA" id="ARBA00022692"/>
    </source>
</evidence>
<evidence type="ECO:0000256" key="8">
    <source>
        <dbReference type="HAMAP-Rule" id="MF_01430"/>
    </source>
</evidence>
<feature type="domain" description="POTRA" evidence="10">
    <location>
        <begin position="92"/>
        <end position="172"/>
    </location>
</feature>
<keyword evidence="7 8" id="KW-0998">Cell outer membrane</keyword>
<comment type="subcellular location">
    <subcellularLocation>
        <location evidence="8">Cell outer membrane</location>
    </subcellularLocation>
    <subcellularLocation>
        <location evidence="1">Membrane</location>
    </subcellularLocation>
</comment>
<evidence type="ECO:0000313" key="11">
    <source>
        <dbReference type="EMBL" id="AWH90542.1"/>
    </source>
</evidence>
<comment type="function">
    <text evidence="8">Part of the outer membrane protein assembly complex, which is involved in assembly and insertion of beta-barrel proteins into the outer membrane. Constitutes, with BamD, the core component of the assembly machinery.</text>
</comment>
<protein>
    <recommendedName>
        <fullName evidence="8 9">Outer membrane protein assembly factor BamA</fullName>
    </recommendedName>
</protein>
<dbReference type="InterPro" id="IPR034746">
    <property type="entry name" value="POTRA"/>
</dbReference>
<feature type="domain" description="POTRA" evidence="10">
    <location>
        <begin position="175"/>
        <end position="261"/>
    </location>
</feature>
<dbReference type="RefSeq" id="WP_158341315.1">
    <property type="nucleotide sequence ID" value="NZ_CP029161.1"/>
</dbReference>
<dbReference type="Pfam" id="PF01103">
    <property type="entry name" value="Omp85"/>
    <property type="match status" value="1"/>
</dbReference>
<evidence type="ECO:0000256" key="1">
    <source>
        <dbReference type="ARBA" id="ARBA00004370"/>
    </source>
</evidence>
<feature type="chain" id="PRO_5016183884" description="Outer membrane protein assembly factor BamA" evidence="8">
    <location>
        <begin position="21"/>
        <end position="804"/>
    </location>
</feature>
<dbReference type="PANTHER" id="PTHR12815">
    <property type="entry name" value="SORTING AND ASSEMBLY MACHINERY SAMM50 PROTEIN FAMILY MEMBER"/>
    <property type="match status" value="1"/>
</dbReference>